<keyword evidence="2" id="KW-1185">Reference proteome</keyword>
<name>A0A975GRI4_9BACT</name>
<evidence type="ECO:0000313" key="1">
    <source>
        <dbReference type="EMBL" id="QTA91091.1"/>
    </source>
</evidence>
<reference evidence="1" key="1">
    <citation type="journal article" date="2021" name="Microb. Physiol.">
        <title>Proteogenomic Insights into the Physiology of Marine, Sulfate-Reducing, Filamentous Desulfonema limicola and Desulfonema magnum.</title>
        <authorList>
            <person name="Schnaars V."/>
            <person name="Wohlbrand L."/>
            <person name="Scheve S."/>
            <person name="Hinrichs C."/>
            <person name="Reinhardt R."/>
            <person name="Rabus R."/>
        </authorList>
    </citation>
    <scope>NUCLEOTIDE SEQUENCE</scope>
    <source>
        <strain evidence="1">4be13</strain>
    </source>
</reference>
<dbReference type="EMBL" id="CP061800">
    <property type="protein sequence ID" value="QTA91091.1"/>
    <property type="molecule type" value="Genomic_DNA"/>
</dbReference>
<organism evidence="1 2">
    <name type="scientific">Desulfonema magnum</name>
    <dbReference type="NCBI Taxonomy" id="45655"/>
    <lineage>
        <taxon>Bacteria</taxon>
        <taxon>Pseudomonadati</taxon>
        <taxon>Thermodesulfobacteriota</taxon>
        <taxon>Desulfobacteria</taxon>
        <taxon>Desulfobacterales</taxon>
        <taxon>Desulfococcaceae</taxon>
        <taxon>Desulfonema</taxon>
    </lineage>
</organism>
<dbReference type="AlphaFoldDB" id="A0A975GRI4"/>
<accession>A0A975GRI4</accession>
<sequence length="118" mass="13217">MKNFDNGYLQIILTRKGGAVSMSWQGKSDDSNPSVSLNPYLEQLVNELKGDELFIEYNTLKYMNSSTVMPIMQFMKNLEAGGIKTMITYDSGSDWQRATFSALQALSCIMNNITVKAI</sequence>
<gene>
    <name evidence="1" type="ORF">dnm_071560</name>
</gene>
<proteinExistence type="predicted"/>
<dbReference type="KEGG" id="dmm:dnm_071560"/>
<dbReference type="Proteomes" id="UP000663722">
    <property type="component" value="Chromosome"/>
</dbReference>
<protein>
    <submittedName>
        <fullName evidence="1">Uncharacterized protein</fullName>
    </submittedName>
</protein>
<evidence type="ECO:0000313" key="2">
    <source>
        <dbReference type="Proteomes" id="UP000663722"/>
    </source>
</evidence>
<dbReference type="RefSeq" id="WP_207679014.1">
    <property type="nucleotide sequence ID" value="NZ_CP061800.1"/>
</dbReference>